<gene>
    <name evidence="3" type="ORF">FRX94_05075</name>
</gene>
<feature type="transmembrane region" description="Helical" evidence="2">
    <location>
        <begin position="398"/>
        <end position="420"/>
    </location>
</feature>
<dbReference type="EMBL" id="VOHM01000008">
    <property type="protein sequence ID" value="TWT26604.1"/>
    <property type="molecule type" value="Genomic_DNA"/>
</dbReference>
<sequence length="428" mass="45856">MGRHSSQPRPTFPPPSYEYEYEDEPPAPQRGSFTVWQWLLTFLLVGSFLATSIGLVLLWPSSDPPRVAPEFNQTSPLPQTQVDGRIIIRDTGDCNSPSVGRVFDTSPVTSLEQRDEECQHAIVEILEGDNKGKRTLLMVSEKPGDPDLYEGETIRMSETTAADGSHAYTFTDFQRNWSLAIWLGLTALCIVLIGLGPGIRSLLGLGLTFAAVALFLLPALLHGGPPLLLAVVCGSAVLFPVLYIVHGISWKTSSALAGTLLSLGLAAGLAHFAIASNQLRGLGDEDNLLIQLYLPDVTVTGLMLCGFIVGALGVLNDVTIAQASTINELAEIEPDASPWRLFAGAMKVGRDHIASMMYTLVLSYTGAALPLLLLLSVANRPIMQVLASDVMATELLRSAIGALALTMAVPITTLIAAFTVNPQPEELD</sequence>
<dbReference type="PANTHER" id="PTHR41771:SF1">
    <property type="entry name" value="MEMBRANE PROTEIN"/>
    <property type="match status" value="1"/>
</dbReference>
<feature type="transmembrane region" description="Helical" evidence="2">
    <location>
        <begin position="255"/>
        <end position="274"/>
    </location>
</feature>
<keyword evidence="4" id="KW-1185">Reference proteome</keyword>
<dbReference type="AlphaFoldDB" id="A0A5C5UK74"/>
<feature type="transmembrane region" description="Helical" evidence="2">
    <location>
        <begin position="227"/>
        <end position="248"/>
    </location>
</feature>
<dbReference type="PANTHER" id="PTHR41771">
    <property type="entry name" value="MEMBRANE PROTEIN-RELATED"/>
    <property type="match status" value="1"/>
</dbReference>
<dbReference type="Pfam" id="PF07907">
    <property type="entry name" value="YibE_F"/>
    <property type="match status" value="1"/>
</dbReference>
<dbReference type="RefSeq" id="WP_146324048.1">
    <property type="nucleotide sequence ID" value="NZ_BAABLR010000024.1"/>
</dbReference>
<protein>
    <submittedName>
        <fullName evidence="3">YibE/F family protein</fullName>
    </submittedName>
</protein>
<dbReference type="Proteomes" id="UP000320791">
    <property type="component" value="Unassembled WGS sequence"/>
</dbReference>
<keyword evidence="2" id="KW-1133">Transmembrane helix</keyword>
<evidence type="ECO:0000256" key="1">
    <source>
        <dbReference type="SAM" id="MobiDB-lite"/>
    </source>
</evidence>
<name>A0A5C5UK74_9CORY</name>
<feature type="region of interest" description="Disordered" evidence="1">
    <location>
        <begin position="1"/>
        <end position="25"/>
    </location>
</feature>
<dbReference type="OrthoDB" id="5846312at2"/>
<evidence type="ECO:0000313" key="4">
    <source>
        <dbReference type="Proteomes" id="UP000320791"/>
    </source>
</evidence>
<dbReference type="InterPro" id="IPR012507">
    <property type="entry name" value="YibE_F"/>
</dbReference>
<feature type="transmembrane region" description="Helical" evidence="2">
    <location>
        <begin position="356"/>
        <end position="378"/>
    </location>
</feature>
<organism evidence="3 4">
    <name type="scientific">Corynebacterium canis</name>
    <dbReference type="NCBI Taxonomy" id="679663"/>
    <lineage>
        <taxon>Bacteria</taxon>
        <taxon>Bacillati</taxon>
        <taxon>Actinomycetota</taxon>
        <taxon>Actinomycetes</taxon>
        <taxon>Mycobacteriales</taxon>
        <taxon>Corynebacteriaceae</taxon>
        <taxon>Corynebacterium</taxon>
    </lineage>
</organism>
<accession>A0A5C5UK74</accession>
<feature type="transmembrane region" description="Helical" evidence="2">
    <location>
        <begin position="38"/>
        <end position="59"/>
    </location>
</feature>
<comment type="caution">
    <text evidence="3">The sequence shown here is derived from an EMBL/GenBank/DDBJ whole genome shotgun (WGS) entry which is preliminary data.</text>
</comment>
<reference evidence="3 4" key="1">
    <citation type="submission" date="2019-08" db="EMBL/GenBank/DDBJ databases">
        <authorList>
            <person name="Lei W."/>
        </authorList>
    </citation>
    <scope>NUCLEOTIDE SEQUENCE [LARGE SCALE GENOMIC DNA]</scope>
    <source>
        <strain evidence="3 4">CCUG 58627</strain>
    </source>
</reference>
<proteinExistence type="predicted"/>
<feature type="transmembrane region" description="Helical" evidence="2">
    <location>
        <begin position="202"/>
        <end position="221"/>
    </location>
</feature>
<evidence type="ECO:0000313" key="3">
    <source>
        <dbReference type="EMBL" id="TWT26604.1"/>
    </source>
</evidence>
<keyword evidence="2" id="KW-0812">Transmembrane</keyword>
<keyword evidence="2" id="KW-0472">Membrane</keyword>
<feature type="transmembrane region" description="Helical" evidence="2">
    <location>
        <begin position="177"/>
        <end position="195"/>
    </location>
</feature>
<feature type="transmembrane region" description="Helical" evidence="2">
    <location>
        <begin position="294"/>
        <end position="315"/>
    </location>
</feature>
<evidence type="ECO:0000256" key="2">
    <source>
        <dbReference type="SAM" id="Phobius"/>
    </source>
</evidence>